<dbReference type="Proteomes" id="UP001221898">
    <property type="component" value="Unassembled WGS sequence"/>
</dbReference>
<protein>
    <recommendedName>
        <fullName evidence="10">G-protein coupled receptors family 1 profile domain-containing protein</fullName>
    </recommendedName>
</protein>
<proteinExistence type="inferred from homology"/>
<evidence type="ECO:0000313" key="12">
    <source>
        <dbReference type="Proteomes" id="UP001221898"/>
    </source>
</evidence>
<keyword evidence="7 8" id="KW-0807">Transducer</keyword>
<accession>A0AAD7S5A7</accession>
<dbReference type="Gene3D" id="1.20.1070.10">
    <property type="entry name" value="Rhodopsin 7-helix transmembrane proteins"/>
    <property type="match status" value="1"/>
</dbReference>
<dbReference type="GO" id="GO:0004930">
    <property type="term" value="F:G protein-coupled receptor activity"/>
    <property type="evidence" value="ECO:0007669"/>
    <property type="project" value="UniProtKB-KW"/>
</dbReference>
<sequence>MDGNDTENCTAENKSLYVFFSSVMIVEFVIALPLNLTVLYLFIFKLKFWKSNSNTVFLFNLVLADILLLICLPVKAHLFQRGERRSENEVVCKAMLFMLFLNRGASIAFLTVISIDRYFNVVHPQKKNFLKILKKSPFISAVIWLLLLPLTIPTMLKTFECCNSHGREEDNITDTLREIVFFTQILIPFVILVFCTVQVVHRLKRKTVGDRTKLRRAVFLVTSVVLVFSICFLPCTISRMVLLIVRVKGLPDAEEIAVQMNNKQIVHYHQGILQIQNVRIQQNSVWLTIHYPVGDSSYRTGDLSEQDHSVLPQGDTRLLMKEEQRGSECWRHSLWNSAHRYRQQLNPLQEPEELPGPATGLRELEEFQATGLEEDVKPPKHKP</sequence>
<evidence type="ECO:0000259" key="10">
    <source>
        <dbReference type="PROSITE" id="PS50262"/>
    </source>
</evidence>
<keyword evidence="6 8" id="KW-0675">Receptor</keyword>
<comment type="caution">
    <text evidence="11">The sequence shown here is derived from an EMBL/GenBank/DDBJ whole genome shotgun (WGS) entry which is preliminary data.</text>
</comment>
<evidence type="ECO:0000313" key="11">
    <source>
        <dbReference type="EMBL" id="KAJ8396211.1"/>
    </source>
</evidence>
<dbReference type="InterPro" id="IPR000276">
    <property type="entry name" value="GPCR_Rhodpsn"/>
</dbReference>
<dbReference type="PRINTS" id="PR00237">
    <property type="entry name" value="GPCRRHODOPSN"/>
</dbReference>
<dbReference type="EMBL" id="JAINUG010000108">
    <property type="protein sequence ID" value="KAJ8396211.1"/>
    <property type="molecule type" value="Genomic_DNA"/>
</dbReference>
<dbReference type="PANTHER" id="PTHR46048">
    <property type="entry name" value="HYDROXYCARBOXYLIC ACID RECEPTOR 2"/>
    <property type="match status" value="1"/>
</dbReference>
<feature type="transmembrane region" description="Helical" evidence="9">
    <location>
        <begin position="56"/>
        <end position="76"/>
    </location>
</feature>
<comment type="subcellular location">
    <subcellularLocation>
        <location evidence="1">Membrane</location>
        <topology evidence="1">Multi-pass membrane protein</topology>
    </subcellularLocation>
</comment>
<evidence type="ECO:0000256" key="8">
    <source>
        <dbReference type="RuleBase" id="RU000688"/>
    </source>
</evidence>
<evidence type="ECO:0000256" key="5">
    <source>
        <dbReference type="ARBA" id="ARBA00023136"/>
    </source>
</evidence>
<feature type="transmembrane region" description="Helical" evidence="9">
    <location>
        <begin position="16"/>
        <end position="44"/>
    </location>
</feature>
<dbReference type="GO" id="GO:0016020">
    <property type="term" value="C:membrane"/>
    <property type="evidence" value="ECO:0007669"/>
    <property type="project" value="UniProtKB-SubCell"/>
</dbReference>
<dbReference type="InterPro" id="IPR017452">
    <property type="entry name" value="GPCR_Rhodpsn_7TM"/>
</dbReference>
<evidence type="ECO:0000256" key="7">
    <source>
        <dbReference type="ARBA" id="ARBA00023224"/>
    </source>
</evidence>
<dbReference type="PANTHER" id="PTHR46048:SF11">
    <property type="entry name" value="12-(S)-HYDROXY-5,8,10,14-EICOSATETRAENOIC ACID RECEPTOR"/>
    <property type="match status" value="1"/>
</dbReference>
<dbReference type="PROSITE" id="PS00237">
    <property type="entry name" value="G_PROTEIN_RECEP_F1_1"/>
    <property type="match status" value="1"/>
</dbReference>
<keyword evidence="5 9" id="KW-0472">Membrane</keyword>
<name>A0AAD7S5A7_9TELE</name>
<dbReference type="Pfam" id="PF00001">
    <property type="entry name" value="7tm_1"/>
    <property type="match status" value="1"/>
</dbReference>
<dbReference type="AlphaFoldDB" id="A0AAD7S5A7"/>
<organism evidence="11 12">
    <name type="scientific">Aldrovandia affinis</name>
    <dbReference type="NCBI Taxonomy" id="143900"/>
    <lineage>
        <taxon>Eukaryota</taxon>
        <taxon>Metazoa</taxon>
        <taxon>Chordata</taxon>
        <taxon>Craniata</taxon>
        <taxon>Vertebrata</taxon>
        <taxon>Euteleostomi</taxon>
        <taxon>Actinopterygii</taxon>
        <taxon>Neopterygii</taxon>
        <taxon>Teleostei</taxon>
        <taxon>Notacanthiformes</taxon>
        <taxon>Halosauridae</taxon>
        <taxon>Aldrovandia</taxon>
    </lineage>
</organism>
<evidence type="ECO:0000256" key="6">
    <source>
        <dbReference type="ARBA" id="ARBA00023170"/>
    </source>
</evidence>
<keyword evidence="2 8" id="KW-0812">Transmembrane</keyword>
<comment type="similarity">
    <text evidence="8">Belongs to the G-protein coupled receptor 1 family.</text>
</comment>
<keyword evidence="3 9" id="KW-1133">Transmembrane helix</keyword>
<feature type="transmembrane region" description="Helical" evidence="9">
    <location>
        <begin position="179"/>
        <end position="197"/>
    </location>
</feature>
<feature type="transmembrane region" description="Helical" evidence="9">
    <location>
        <begin position="96"/>
        <end position="115"/>
    </location>
</feature>
<evidence type="ECO:0000256" key="9">
    <source>
        <dbReference type="SAM" id="Phobius"/>
    </source>
</evidence>
<gene>
    <name evidence="11" type="ORF">AAFF_G00020780</name>
</gene>
<evidence type="ECO:0000256" key="3">
    <source>
        <dbReference type="ARBA" id="ARBA00022989"/>
    </source>
</evidence>
<evidence type="ECO:0000256" key="4">
    <source>
        <dbReference type="ARBA" id="ARBA00023040"/>
    </source>
</evidence>
<keyword evidence="12" id="KW-1185">Reference proteome</keyword>
<dbReference type="PROSITE" id="PS50262">
    <property type="entry name" value="G_PROTEIN_RECEP_F1_2"/>
    <property type="match status" value="1"/>
</dbReference>
<feature type="transmembrane region" description="Helical" evidence="9">
    <location>
        <begin position="136"/>
        <end position="159"/>
    </location>
</feature>
<dbReference type="InterPro" id="IPR051893">
    <property type="entry name" value="HCARs"/>
</dbReference>
<dbReference type="SUPFAM" id="SSF81321">
    <property type="entry name" value="Family A G protein-coupled receptor-like"/>
    <property type="match status" value="1"/>
</dbReference>
<feature type="domain" description="G-protein coupled receptors family 1 profile" evidence="10">
    <location>
        <begin position="34"/>
        <end position="241"/>
    </location>
</feature>
<evidence type="ECO:0000256" key="1">
    <source>
        <dbReference type="ARBA" id="ARBA00004141"/>
    </source>
</evidence>
<evidence type="ECO:0000256" key="2">
    <source>
        <dbReference type="ARBA" id="ARBA00022692"/>
    </source>
</evidence>
<keyword evidence="4 8" id="KW-0297">G-protein coupled receptor</keyword>
<feature type="transmembrane region" description="Helical" evidence="9">
    <location>
        <begin position="218"/>
        <end position="245"/>
    </location>
</feature>
<reference evidence="11" key="1">
    <citation type="journal article" date="2023" name="Science">
        <title>Genome structures resolve the early diversification of teleost fishes.</title>
        <authorList>
            <person name="Parey E."/>
            <person name="Louis A."/>
            <person name="Montfort J."/>
            <person name="Bouchez O."/>
            <person name="Roques C."/>
            <person name="Iampietro C."/>
            <person name="Lluch J."/>
            <person name="Castinel A."/>
            <person name="Donnadieu C."/>
            <person name="Desvignes T."/>
            <person name="Floi Bucao C."/>
            <person name="Jouanno E."/>
            <person name="Wen M."/>
            <person name="Mejri S."/>
            <person name="Dirks R."/>
            <person name="Jansen H."/>
            <person name="Henkel C."/>
            <person name="Chen W.J."/>
            <person name="Zahm M."/>
            <person name="Cabau C."/>
            <person name="Klopp C."/>
            <person name="Thompson A.W."/>
            <person name="Robinson-Rechavi M."/>
            <person name="Braasch I."/>
            <person name="Lecointre G."/>
            <person name="Bobe J."/>
            <person name="Postlethwait J.H."/>
            <person name="Berthelot C."/>
            <person name="Roest Crollius H."/>
            <person name="Guiguen Y."/>
        </authorList>
    </citation>
    <scope>NUCLEOTIDE SEQUENCE</scope>
    <source>
        <strain evidence="11">NC1722</strain>
    </source>
</reference>